<comment type="caution">
    <text evidence="2">The sequence shown here is derived from an EMBL/GenBank/DDBJ whole genome shotgun (WGS) entry which is preliminary data.</text>
</comment>
<dbReference type="EMBL" id="JACYTQ010000003">
    <property type="protein sequence ID" value="MBD8489418.1"/>
    <property type="molecule type" value="Genomic_DNA"/>
</dbReference>
<dbReference type="Gene3D" id="2.10.230.10">
    <property type="entry name" value="Heat shock protein DnaJ, cysteine-rich domain"/>
    <property type="match status" value="1"/>
</dbReference>
<organism evidence="2 3">
    <name type="scientific">Echinicola arenosa</name>
    <dbReference type="NCBI Taxonomy" id="2774144"/>
    <lineage>
        <taxon>Bacteria</taxon>
        <taxon>Pseudomonadati</taxon>
        <taxon>Bacteroidota</taxon>
        <taxon>Cytophagia</taxon>
        <taxon>Cytophagales</taxon>
        <taxon>Cyclobacteriaceae</taxon>
        <taxon>Echinicola</taxon>
    </lineage>
</organism>
<feature type="region of interest" description="Disordered" evidence="1">
    <location>
        <begin position="212"/>
        <end position="231"/>
    </location>
</feature>
<dbReference type="InterPro" id="IPR011990">
    <property type="entry name" value="TPR-like_helical_dom_sf"/>
</dbReference>
<protein>
    <submittedName>
        <fullName evidence="2">Molecular chaperone DnaJ</fullName>
    </submittedName>
</protein>
<dbReference type="SUPFAM" id="SSF57938">
    <property type="entry name" value="DnaJ/Hsp40 cysteine-rich domain"/>
    <property type="match status" value="1"/>
</dbReference>
<dbReference type="InterPro" id="IPR036410">
    <property type="entry name" value="HSP_DnaJ_Cys-rich_dom_sf"/>
</dbReference>
<reference evidence="2 3" key="1">
    <citation type="submission" date="2020-09" db="EMBL/GenBank/DDBJ databases">
        <title>Echinicola sp. CAU 1574 isolated from sand of Sido Beach.</title>
        <authorList>
            <person name="Kim W."/>
        </authorList>
    </citation>
    <scope>NUCLEOTIDE SEQUENCE [LARGE SCALE GENOMIC DNA]</scope>
    <source>
        <strain evidence="2 3">CAU 1574</strain>
    </source>
</reference>
<dbReference type="Gene3D" id="1.25.40.10">
    <property type="entry name" value="Tetratricopeptide repeat domain"/>
    <property type="match status" value="1"/>
</dbReference>
<dbReference type="SUPFAM" id="SSF48452">
    <property type="entry name" value="TPR-like"/>
    <property type="match status" value="1"/>
</dbReference>
<evidence type="ECO:0000313" key="2">
    <source>
        <dbReference type="EMBL" id="MBD8489418.1"/>
    </source>
</evidence>
<accession>A0ABR9AKS2</accession>
<sequence>MASSALKAQNSPNLGQTSKLMELAKSSIEKEDYERANQYFRQIIDSGVPIPSEMPYYFAETLFQLRQYDNSSNFLHKYLEINGFQADHYEEAKGLEKRLEAPLKAIKDCDLCDHRGYRYQSCFTCEGKKVLEQDCQYCRGKGIVGCSRCQGSGLVTKKNIFNITEYFQCARCKGQGRLTCPKCKGSLKEISACKTCSGFGKLHSDELCDHKEKEPNQDKVDEEPEIENNLF</sequence>
<name>A0ABR9AKS2_9BACT</name>
<keyword evidence="3" id="KW-1185">Reference proteome</keyword>
<evidence type="ECO:0000256" key="1">
    <source>
        <dbReference type="SAM" id="MobiDB-lite"/>
    </source>
</evidence>
<gene>
    <name evidence="2" type="ORF">IFO69_11750</name>
</gene>
<dbReference type="PANTHER" id="PTHR15852">
    <property type="entry name" value="PLASTID TRANSCRIPTIONALLY ACTIVE PROTEIN"/>
    <property type="match status" value="1"/>
</dbReference>
<feature type="compositionally biased region" description="Acidic residues" evidence="1">
    <location>
        <begin position="220"/>
        <end position="231"/>
    </location>
</feature>
<dbReference type="Proteomes" id="UP000647133">
    <property type="component" value="Unassembled WGS sequence"/>
</dbReference>
<evidence type="ECO:0000313" key="3">
    <source>
        <dbReference type="Proteomes" id="UP000647133"/>
    </source>
</evidence>
<dbReference type="PANTHER" id="PTHR15852:SF54">
    <property type="entry name" value="PROTEIN SSUH2 HOMOLOG"/>
    <property type="match status" value="1"/>
</dbReference>
<proteinExistence type="predicted"/>